<comment type="caution">
    <text evidence="1">The sequence shown here is derived from an EMBL/GenBank/DDBJ whole genome shotgun (WGS) entry which is preliminary data.</text>
</comment>
<dbReference type="EMBL" id="VCAU01000001">
    <property type="protein sequence ID" value="KAF9895425.1"/>
    <property type="molecule type" value="Genomic_DNA"/>
</dbReference>
<reference evidence="1" key="2">
    <citation type="submission" date="2020-02" db="EMBL/GenBank/DDBJ databases">
        <authorList>
            <person name="Gilchrist C.L.M."/>
            <person name="Chooi Y.-H."/>
        </authorList>
    </citation>
    <scope>NUCLEOTIDE SEQUENCE</scope>
    <source>
        <strain evidence="1">MST-FP2251</strain>
    </source>
</reference>
<protein>
    <recommendedName>
        <fullName evidence="3">NACHT-NTPase and P-loop NTPases N-terminal domain-containing protein</fullName>
    </recommendedName>
</protein>
<evidence type="ECO:0000313" key="2">
    <source>
        <dbReference type="Proteomes" id="UP001194746"/>
    </source>
</evidence>
<reference evidence="1" key="1">
    <citation type="journal article" date="2019" name="Beilstein J. Org. Chem.">
        <title>Nanangenines: drimane sesquiterpenoids as the dominant metabolite cohort of a novel Australian fungus, Aspergillus nanangensis.</title>
        <authorList>
            <person name="Lacey H.J."/>
            <person name="Gilchrist C.L.M."/>
            <person name="Crombie A."/>
            <person name="Kalaitzis J.A."/>
            <person name="Vuong D."/>
            <person name="Rutledge P.J."/>
            <person name="Turner P."/>
            <person name="Pitt J.I."/>
            <person name="Lacey E."/>
            <person name="Chooi Y.H."/>
            <person name="Piggott A.M."/>
        </authorList>
    </citation>
    <scope>NUCLEOTIDE SEQUENCE</scope>
    <source>
        <strain evidence="1">MST-FP2251</strain>
    </source>
</reference>
<gene>
    <name evidence="1" type="ORF">FE257_000331</name>
</gene>
<dbReference type="Proteomes" id="UP001194746">
    <property type="component" value="Unassembled WGS sequence"/>
</dbReference>
<dbReference type="AlphaFoldDB" id="A0AAD4CZ71"/>
<keyword evidence="2" id="KW-1185">Reference proteome</keyword>
<evidence type="ECO:0008006" key="3">
    <source>
        <dbReference type="Google" id="ProtNLM"/>
    </source>
</evidence>
<organism evidence="1 2">
    <name type="scientific">Aspergillus nanangensis</name>
    <dbReference type="NCBI Taxonomy" id="2582783"/>
    <lineage>
        <taxon>Eukaryota</taxon>
        <taxon>Fungi</taxon>
        <taxon>Dikarya</taxon>
        <taxon>Ascomycota</taxon>
        <taxon>Pezizomycotina</taxon>
        <taxon>Eurotiomycetes</taxon>
        <taxon>Eurotiomycetidae</taxon>
        <taxon>Eurotiales</taxon>
        <taxon>Aspergillaceae</taxon>
        <taxon>Aspergillus</taxon>
        <taxon>Aspergillus subgen. Circumdati</taxon>
    </lineage>
</organism>
<accession>A0AAD4CZ71</accession>
<sequence length="547" mass="62877">MAEVFGLAANGIGIAAFCVQIVGQVSEIKAFIASLKNAPQELNDLVEEIALLNELLLQISGSLDLTDLNVRCTQACMKAATLMQEILQECQTKMEKRKFRGRLHFVMRGDIDKSLGRLERAKGLLSLAHLALLSHQTLSAKQVLVENPLAHEKWVDSVTSEQPHRSRDPILRVALPMWLSGKVWEFYSFSAQNQWAIGLKKYVVLPEDSPIFRHVRQRNLDAFRDLIRETPSLIFSQTPDGQPHRKTLVFMPDPEPEERRKIGNLLLQSSQDRLIGNEFNDGYDLLPYFSPDADFQQQILKAAYPPIHEQSESLRVRLCGDFLFASVFRYEPFDPDSTVFSILGSIDVKQWKDSLPYILAACVVMDLLTKCNNTSTQGKVHQLLSEAVNHGADFAIQRSVKGQILTPMLEFLSRYWETLDWVKDDRWYNRRFLSERAAPLNLRDWAHVLSIAGVDLMAYGKQEKSLHIQGQLDRWICRRFTGEEAVYVRLIGFTYGPRPEDWHAYFSNWRDEFTGDFWYMVENPELVQIPGSWALERYPWATDDDSY</sequence>
<evidence type="ECO:0000313" key="1">
    <source>
        <dbReference type="EMBL" id="KAF9895425.1"/>
    </source>
</evidence>
<proteinExistence type="predicted"/>
<name>A0AAD4CZ71_ASPNN</name>